<feature type="transmembrane region" description="Helical" evidence="1">
    <location>
        <begin position="40"/>
        <end position="58"/>
    </location>
</feature>
<comment type="caution">
    <text evidence="2">The sequence shown here is derived from an EMBL/GenBank/DDBJ whole genome shotgun (WGS) entry which is preliminary data.</text>
</comment>
<dbReference type="EMBL" id="JACDUN010000001">
    <property type="protein sequence ID" value="MBA2858197.1"/>
    <property type="molecule type" value="Genomic_DNA"/>
</dbReference>
<proteinExistence type="predicted"/>
<organism evidence="2 3">
    <name type="scientific">Methanococcus maripaludis</name>
    <name type="common">Methanococcus deltae</name>
    <dbReference type="NCBI Taxonomy" id="39152"/>
    <lineage>
        <taxon>Archaea</taxon>
        <taxon>Methanobacteriati</taxon>
        <taxon>Methanobacteriota</taxon>
        <taxon>Methanomada group</taxon>
        <taxon>Methanococci</taxon>
        <taxon>Methanococcales</taxon>
        <taxon>Methanococcaceae</taxon>
        <taxon>Methanococcus</taxon>
    </lineage>
</organism>
<reference evidence="2 3" key="1">
    <citation type="submission" date="2020-07" db="EMBL/GenBank/DDBJ databases">
        <title>Genomic Encyclopedia of Type Strains, Phase IV (KMG-V): Genome sequencing to study the core and pangenomes of soil and plant-associated prokaryotes.</title>
        <authorList>
            <person name="Whitman W."/>
        </authorList>
    </citation>
    <scope>NUCLEOTIDE SEQUENCE [LARGE SCALE GENOMIC DNA]</scope>
    <source>
        <strain evidence="2 3">C12</strain>
    </source>
</reference>
<dbReference type="Proteomes" id="UP000558015">
    <property type="component" value="Unassembled WGS sequence"/>
</dbReference>
<keyword evidence="1" id="KW-0812">Transmembrane</keyword>
<evidence type="ECO:0000313" key="3">
    <source>
        <dbReference type="Proteomes" id="UP000558015"/>
    </source>
</evidence>
<protein>
    <submittedName>
        <fullName evidence="2">Uncharacterized protein</fullName>
    </submittedName>
</protein>
<sequence>MTPSTNFEIDCLKEQLNLAREDYNSEIEQITELDIKCQRYLVFFSILQALIIGIYQYITDIYFLKFSLMLSASLLAGSLLFTYWSLKLNDYEFAIMDKKNKAEFRSYSNYYQMYDALISLYMDATDINKEINAKKVIFLKIGYLTGLIAIVIMTLIVLLITEINLEHLL</sequence>
<evidence type="ECO:0000313" key="2">
    <source>
        <dbReference type="EMBL" id="MBA2858197.1"/>
    </source>
</evidence>
<gene>
    <name evidence="2" type="ORF">HNP93_000898</name>
</gene>
<evidence type="ECO:0000256" key="1">
    <source>
        <dbReference type="SAM" id="Phobius"/>
    </source>
</evidence>
<name>A0A7J9P646_METMI</name>
<keyword evidence="1" id="KW-0472">Membrane</keyword>
<dbReference type="RefSeq" id="WP_181493210.1">
    <property type="nucleotide sequence ID" value="NZ_JACDUN010000001.1"/>
</dbReference>
<feature type="transmembrane region" description="Helical" evidence="1">
    <location>
        <begin position="64"/>
        <end position="86"/>
    </location>
</feature>
<dbReference type="AlphaFoldDB" id="A0A7J9P646"/>
<accession>A0A7J9P646</accession>
<keyword evidence="1" id="KW-1133">Transmembrane helix</keyword>
<feature type="transmembrane region" description="Helical" evidence="1">
    <location>
        <begin position="137"/>
        <end position="160"/>
    </location>
</feature>